<evidence type="ECO:0000313" key="4">
    <source>
        <dbReference type="Proteomes" id="UP001183582"/>
    </source>
</evidence>
<feature type="domain" description="VanZ-like" evidence="2">
    <location>
        <begin position="13"/>
        <end position="124"/>
    </location>
</feature>
<protein>
    <submittedName>
        <fullName evidence="3">VanZ family protein</fullName>
    </submittedName>
</protein>
<dbReference type="AlphaFoldDB" id="A0AAJ2HHZ5"/>
<reference evidence="3 4" key="1">
    <citation type="submission" date="2021-06" db="EMBL/GenBank/DDBJ databases">
        <title>Genome-based taxonomic framework of Microbacterium strains isolated from marine environment, the description of four new species and reclassification of four preexisting species.</title>
        <authorList>
            <person name="Lee S.D."/>
            <person name="Kim S.-M."/>
            <person name="Byeon Y.-S."/>
            <person name="Yang H.L."/>
            <person name="Kim I.S."/>
        </authorList>
    </citation>
    <scope>NUCLEOTIDE SEQUENCE [LARGE SCALE GENOMIC DNA]</scope>
    <source>
        <strain evidence="3 4">KACC 20514</strain>
    </source>
</reference>
<sequence>MPLRSRLPALVLLAYVAALAAIAFWPTPVDRGAAPLVRTITRLIPVLTYDRIEFAANIALFVPFGVLVGLLLRQTWLVLPLAFLTTLMIETAQALLLDRRTPSIMDIIANTAGACIGVLVVVFIRWLQHEHQNAVPATAMPLRPPAPASRR</sequence>
<keyword evidence="1" id="KW-1133">Transmembrane helix</keyword>
<keyword evidence="1" id="KW-0472">Membrane</keyword>
<dbReference type="PANTHER" id="PTHR36834:SF1">
    <property type="entry name" value="INTEGRAL MEMBRANE PROTEIN"/>
    <property type="match status" value="1"/>
</dbReference>
<accession>A0AAJ2HHZ5</accession>
<feature type="transmembrane region" description="Helical" evidence="1">
    <location>
        <begin position="77"/>
        <end position="95"/>
    </location>
</feature>
<organism evidence="3 4">
    <name type="scientific">Microbacterium aurantiacum</name>
    <dbReference type="NCBI Taxonomy" id="162393"/>
    <lineage>
        <taxon>Bacteria</taxon>
        <taxon>Bacillati</taxon>
        <taxon>Actinomycetota</taxon>
        <taxon>Actinomycetes</taxon>
        <taxon>Micrococcales</taxon>
        <taxon>Microbacteriaceae</taxon>
        <taxon>Microbacterium</taxon>
    </lineage>
</organism>
<evidence type="ECO:0000259" key="2">
    <source>
        <dbReference type="Pfam" id="PF04892"/>
    </source>
</evidence>
<keyword evidence="1" id="KW-0812">Transmembrane</keyword>
<dbReference type="Proteomes" id="UP001183582">
    <property type="component" value="Unassembled WGS sequence"/>
</dbReference>
<comment type="caution">
    <text evidence="3">The sequence shown here is derived from an EMBL/GenBank/DDBJ whole genome shotgun (WGS) entry which is preliminary data.</text>
</comment>
<evidence type="ECO:0000313" key="3">
    <source>
        <dbReference type="EMBL" id="MDS0244398.1"/>
    </source>
</evidence>
<feature type="transmembrane region" description="Helical" evidence="1">
    <location>
        <begin position="54"/>
        <end position="72"/>
    </location>
</feature>
<dbReference type="RefSeq" id="WP_310890470.1">
    <property type="nucleotide sequence ID" value="NZ_BAAAGR010000001.1"/>
</dbReference>
<feature type="transmembrane region" description="Helical" evidence="1">
    <location>
        <begin position="7"/>
        <end position="25"/>
    </location>
</feature>
<feature type="transmembrane region" description="Helical" evidence="1">
    <location>
        <begin position="107"/>
        <end position="127"/>
    </location>
</feature>
<dbReference type="PANTHER" id="PTHR36834">
    <property type="entry name" value="MEMBRANE PROTEIN-RELATED"/>
    <property type="match status" value="1"/>
</dbReference>
<dbReference type="InterPro" id="IPR053150">
    <property type="entry name" value="Teicoplanin_resist-assoc"/>
</dbReference>
<gene>
    <name evidence="3" type="ORF">KZC50_02085</name>
</gene>
<dbReference type="Pfam" id="PF04892">
    <property type="entry name" value="VanZ"/>
    <property type="match status" value="1"/>
</dbReference>
<proteinExistence type="predicted"/>
<dbReference type="InterPro" id="IPR006976">
    <property type="entry name" value="VanZ-like"/>
</dbReference>
<dbReference type="GeneID" id="301456979"/>
<dbReference type="EMBL" id="JAHWXH010000001">
    <property type="protein sequence ID" value="MDS0244398.1"/>
    <property type="molecule type" value="Genomic_DNA"/>
</dbReference>
<name>A0AAJ2HHZ5_9MICO</name>
<evidence type="ECO:0000256" key="1">
    <source>
        <dbReference type="SAM" id="Phobius"/>
    </source>
</evidence>